<keyword evidence="3" id="KW-1185">Reference proteome</keyword>
<reference evidence="2" key="1">
    <citation type="submission" date="2013-04" db="EMBL/GenBank/DDBJ databases">
        <title>The Genome Sequence of Fonticula alba ATCC 38817.</title>
        <authorList>
            <consortium name="The Broad Institute Genomics Platform"/>
            <person name="Russ C."/>
            <person name="Cuomo C."/>
            <person name="Burger G."/>
            <person name="Gray M.W."/>
            <person name="Holland P.W.H."/>
            <person name="King N."/>
            <person name="Lang F.B.F."/>
            <person name="Roger A.J."/>
            <person name="Ruiz-Trillo I."/>
            <person name="Brown M."/>
            <person name="Walker B."/>
            <person name="Young S."/>
            <person name="Zeng Q."/>
            <person name="Gargeya S."/>
            <person name="Fitzgerald M."/>
            <person name="Haas B."/>
            <person name="Abouelleil A."/>
            <person name="Allen A.W."/>
            <person name="Alvarado L."/>
            <person name="Arachchi H.M."/>
            <person name="Berlin A.M."/>
            <person name="Chapman S.B."/>
            <person name="Gainer-Dewar J."/>
            <person name="Goldberg J."/>
            <person name="Griggs A."/>
            <person name="Gujja S."/>
            <person name="Hansen M."/>
            <person name="Howarth C."/>
            <person name="Imamovic A."/>
            <person name="Ireland A."/>
            <person name="Larimer J."/>
            <person name="McCowan C."/>
            <person name="Murphy C."/>
            <person name="Pearson M."/>
            <person name="Poon T.W."/>
            <person name="Priest M."/>
            <person name="Roberts A."/>
            <person name="Saif S."/>
            <person name="Shea T."/>
            <person name="Sisk P."/>
            <person name="Sykes S."/>
            <person name="Wortman J."/>
            <person name="Nusbaum C."/>
            <person name="Birren B."/>
        </authorList>
    </citation>
    <scope>NUCLEOTIDE SEQUENCE [LARGE SCALE GENOMIC DNA]</scope>
    <source>
        <strain evidence="2">ATCC 38817</strain>
    </source>
</reference>
<protein>
    <submittedName>
        <fullName evidence="2">Uncharacterized protein</fullName>
    </submittedName>
</protein>
<dbReference type="RefSeq" id="XP_009493258.1">
    <property type="nucleotide sequence ID" value="XM_009494983.1"/>
</dbReference>
<gene>
    <name evidence="2" type="ORF">H696_01100</name>
</gene>
<dbReference type="Proteomes" id="UP000030693">
    <property type="component" value="Unassembled WGS sequence"/>
</dbReference>
<dbReference type="EMBL" id="KB932202">
    <property type="protein sequence ID" value="KCV71680.1"/>
    <property type="molecule type" value="Genomic_DNA"/>
</dbReference>
<dbReference type="AlphaFoldDB" id="A0A058ZB78"/>
<evidence type="ECO:0000313" key="3">
    <source>
        <dbReference type="Proteomes" id="UP000030693"/>
    </source>
</evidence>
<evidence type="ECO:0000313" key="2">
    <source>
        <dbReference type="EMBL" id="KCV71680.1"/>
    </source>
</evidence>
<organism evidence="2">
    <name type="scientific">Fonticula alba</name>
    <name type="common">Slime mold</name>
    <dbReference type="NCBI Taxonomy" id="691883"/>
    <lineage>
        <taxon>Eukaryota</taxon>
        <taxon>Rotosphaerida</taxon>
        <taxon>Fonticulaceae</taxon>
        <taxon>Fonticula</taxon>
    </lineage>
</organism>
<accession>A0A058ZB78</accession>
<feature type="compositionally biased region" description="Polar residues" evidence="1">
    <location>
        <begin position="295"/>
        <end position="304"/>
    </location>
</feature>
<proteinExistence type="predicted"/>
<feature type="region of interest" description="Disordered" evidence="1">
    <location>
        <begin position="281"/>
        <end position="309"/>
    </location>
</feature>
<dbReference type="GeneID" id="20525825"/>
<name>A0A058ZB78_FONAL</name>
<sequence>MATSLLFPLVAGRVPASDDPLLASSLAPLFERMLAGYTALLDRPADLTANDRAISRLALAALRAICLGAASSRRLNDTPDIYGRMVSALVRVVRLANKWSAQDLFDKRAVASMGPVGAAGDLARDMSTLHWVHRRMLGCHALRTLQHLASQADATTIKWLLDPILRLSWRKYKTHSGAWPYEFVANMILQLRKHLDASDVHALFAYLIDRIKAFQADDLDKGTFLCDTMHLVLVLRMVFEGIFPSGFSEARQPPALFALPSAEALSMYLADLGQEEPARGEYQPDALLGGGTPSADRSSPSPANSVGGLLSSGLSETGAEAHGTGPSPMHMPIVEMLECCLGHWSLRYPYQVRLHIVERKWSSMPVVSQKCMELPPLDADPILVENLQSKVFKLCWLLLSLAQVLIRRIDTLTDRMACSLSTLRIITALAGGELDEATMDHRLPVLVNTAGRIARAPVQSYDWTSPLLSSASQLSTLAVGNLSSPKFAVRSCTYVLLHKLLRAMLDEVPGGRRPGQSVLAAFAKAHGGRLLASLTSVFSRELTLTSAPAPGADALSMCDILGLVVALADYTGLQAAAAAADGTGDPAVLPAAGALAVAAVVAALAAAADSASASPSTRAAHTHNLLALVACLYLSRLSALVPAAVCPVPTGVHEQLLQATRAAVDLAALAAALPEFEPYLTDLSMALSIAGGIAFAPEDLTYAPLCPPPSPPASIRLVAFDWVGLTSALACSADELGTEKAGLLSHSDEARLALAALVAKTRPEFRASALDAAGKASQEERRAA</sequence>
<evidence type="ECO:0000256" key="1">
    <source>
        <dbReference type="SAM" id="MobiDB-lite"/>
    </source>
</evidence>